<dbReference type="KEGG" id="dpl:KGM_204891"/>
<dbReference type="InParanoid" id="A0A212FBH5"/>
<sequence>MFYRVFFFLAVLAVAFASPKPDPQVLAYSAPGLVAAGYPYYGGLLGAAPYAYPYAYNPYLIR</sequence>
<keyword evidence="3" id="KW-1185">Reference proteome</keyword>
<keyword evidence="1" id="KW-0732">Signal</keyword>
<evidence type="ECO:0000313" key="3">
    <source>
        <dbReference type="Proteomes" id="UP000007151"/>
    </source>
</evidence>
<dbReference type="Proteomes" id="UP000007151">
    <property type="component" value="Unassembled WGS sequence"/>
</dbReference>
<proteinExistence type="predicted"/>
<dbReference type="AlphaFoldDB" id="A0A212FBH5"/>
<protein>
    <recommendedName>
        <fullName evidence="4">Neuropeptide-like 4</fullName>
    </recommendedName>
</protein>
<feature type="chain" id="PRO_5011110116" description="Neuropeptide-like 4" evidence="1">
    <location>
        <begin position="18"/>
        <end position="62"/>
    </location>
</feature>
<gene>
    <name evidence="2" type="ORF">KGM_204891</name>
</gene>
<evidence type="ECO:0000313" key="2">
    <source>
        <dbReference type="EMBL" id="OWR51080.1"/>
    </source>
</evidence>
<name>A0A212FBH5_DANPL</name>
<dbReference type="EMBL" id="AGBW02009319">
    <property type="protein sequence ID" value="OWR51080.1"/>
    <property type="molecule type" value="Genomic_DNA"/>
</dbReference>
<evidence type="ECO:0000256" key="1">
    <source>
        <dbReference type="SAM" id="SignalP"/>
    </source>
</evidence>
<accession>A0A212FBH5</accession>
<evidence type="ECO:0008006" key="4">
    <source>
        <dbReference type="Google" id="ProtNLM"/>
    </source>
</evidence>
<comment type="caution">
    <text evidence="2">The sequence shown here is derived from an EMBL/GenBank/DDBJ whole genome shotgun (WGS) entry which is preliminary data.</text>
</comment>
<organism evidence="2 3">
    <name type="scientific">Danaus plexippus plexippus</name>
    <dbReference type="NCBI Taxonomy" id="278856"/>
    <lineage>
        <taxon>Eukaryota</taxon>
        <taxon>Metazoa</taxon>
        <taxon>Ecdysozoa</taxon>
        <taxon>Arthropoda</taxon>
        <taxon>Hexapoda</taxon>
        <taxon>Insecta</taxon>
        <taxon>Pterygota</taxon>
        <taxon>Neoptera</taxon>
        <taxon>Endopterygota</taxon>
        <taxon>Lepidoptera</taxon>
        <taxon>Glossata</taxon>
        <taxon>Ditrysia</taxon>
        <taxon>Papilionoidea</taxon>
        <taxon>Nymphalidae</taxon>
        <taxon>Danainae</taxon>
        <taxon>Danaini</taxon>
        <taxon>Danaina</taxon>
        <taxon>Danaus</taxon>
        <taxon>Danaus</taxon>
    </lineage>
</organism>
<feature type="signal peptide" evidence="1">
    <location>
        <begin position="1"/>
        <end position="17"/>
    </location>
</feature>
<reference evidence="2 3" key="1">
    <citation type="journal article" date="2011" name="Cell">
        <title>The monarch butterfly genome yields insights into long-distance migration.</title>
        <authorList>
            <person name="Zhan S."/>
            <person name="Merlin C."/>
            <person name="Boore J.L."/>
            <person name="Reppert S.M."/>
        </authorList>
    </citation>
    <scope>NUCLEOTIDE SEQUENCE [LARGE SCALE GENOMIC DNA]</scope>
    <source>
        <strain evidence="2">F-2</strain>
    </source>
</reference>